<sequence>MLSFKTYLEEKNLRFLSILRRMNSKRKRIMVKTATV</sequence>
<dbReference type="KEGG" id="vg:15956753"/>
<keyword evidence="2" id="KW-1185">Reference proteome</keyword>
<dbReference type="RefSeq" id="YP_008130003.1">
    <property type="nucleotide sequence ID" value="NC_021559.1"/>
</dbReference>
<name>R9S7L3_9CAUD</name>
<dbReference type="EMBL" id="HQ337021">
    <property type="protein sequence ID" value="AGN12014.1"/>
    <property type="molecule type" value="Genomic_DNA"/>
</dbReference>
<accession>R9S7L3</accession>
<dbReference type="GeneID" id="15956753"/>
<gene>
    <name evidence="1" type="ORF">PRAG_00072</name>
</gene>
<protein>
    <submittedName>
        <fullName evidence="1">Uncharacterized protein</fullName>
    </submittedName>
</protein>
<proteinExistence type="predicted"/>
<reference evidence="1 2" key="1">
    <citation type="submission" date="2010-10" db="EMBL/GenBank/DDBJ databases">
        <title>The Genome Sequence of Prochlorococcus phage P-SSM3.</title>
        <authorList>
            <consortium name="The Broad Institute Genome Sequencing Platform"/>
            <person name="Henn M.R."/>
            <person name="Sullivan M.S."/>
            <person name="Osburne M.S."/>
            <person name="Levin J."/>
            <person name="Malboeuf C."/>
            <person name="Casali M."/>
            <person name="Russ C."/>
            <person name="Lennon N."/>
            <person name="Chapman S.B."/>
            <person name="Erlich R."/>
            <person name="Young S.K."/>
            <person name="Yandava C."/>
            <person name="Zeng Q."/>
            <person name="Alvarado L."/>
            <person name="Anderson S."/>
            <person name="Berlin A."/>
            <person name="Chen Z."/>
            <person name="Freedman E."/>
            <person name="Gellesch M."/>
            <person name="Goldberg J."/>
            <person name="Green L."/>
            <person name="Griggs A."/>
            <person name="Gujja S."/>
            <person name="Heilman E.R."/>
            <person name="Heiman D."/>
            <person name="Hollinger A."/>
            <person name="Howarth C."/>
            <person name="Larson L."/>
            <person name="Mehta T."/>
            <person name="Pearson M."/>
            <person name="Roberts A."/>
            <person name="Ryan E."/>
            <person name="Saif S."/>
            <person name="Shea T."/>
            <person name="Shenoy N."/>
            <person name="Sisk P."/>
            <person name="Stolte C."/>
            <person name="Sykes S."/>
            <person name="White J."/>
            <person name="Yu Q."/>
            <person name="Coleman M.L."/>
            <person name="Huang K.H."/>
            <person name="Weigele P.R."/>
            <person name="DeFrancesco A.S."/>
            <person name="Kern S.E."/>
            <person name="Thompson L.R."/>
            <person name="Fu R."/>
            <person name="Hombeck B."/>
            <person name="Chisholm S.W."/>
            <person name="Haas B."/>
            <person name="Nusbaum C."/>
            <person name="Birren B."/>
        </authorList>
    </citation>
    <scope>NUCLEOTIDE SEQUENCE [LARGE SCALE GENOMIC DNA]</scope>
    <source>
        <strain evidence="1 2">P-SSM3</strain>
    </source>
</reference>
<organism evidence="1 2">
    <name type="scientific">Prochlorococcus phage P-SSM3</name>
    <dbReference type="NCBI Taxonomy" id="536453"/>
    <lineage>
        <taxon>Viruses</taxon>
        <taxon>Duplodnaviria</taxon>
        <taxon>Heunggongvirae</taxon>
        <taxon>Uroviricota</taxon>
        <taxon>Caudoviricetes</taxon>
        <taxon>Pantevenvirales</taxon>
        <taxon>Kyanoviridae</taxon>
        <taxon>Ronodorvirus</taxon>
        <taxon>Ronodorvirus pssm3</taxon>
    </lineage>
</organism>
<evidence type="ECO:0000313" key="1">
    <source>
        <dbReference type="EMBL" id="AGN12014.1"/>
    </source>
</evidence>
<evidence type="ECO:0000313" key="2">
    <source>
        <dbReference type="Proteomes" id="UP000201670"/>
    </source>
</evidence>
<dbReference type="Proteomes" id="UP000201670">
    <property type="component" value="Segment"/>
</dbReference>